<keyword evidence="3" id="KW-0004">4Fe-4S</keyword>
<dbReference type="AlphaFoldDB" id="A0A1X7ARI1"/>
<dbReference type="Proteomes" id="UP000196573">
    <property type="component" value="Unassembled WGS sequence"/>
</dbReference>
<evidence type="ECO:0000313" key="12">
    <source>
        <dbReference type="EMBL" id="SMA50845.1"/>
    </source>
</evidence>
<evidence type="ECO:0000313" key="13">
    <source>
        <dbReference type="Proteomes" id="UP000196573"/>
    </source>
</evidence>
<evidence type="ECO:0000256" key="10">
    <source>
        <dbReference type="ARBA" id="ARBA00029374"/>
    </source>
</evidence>
<keyword evidence="2" id="KW-1003">Cell membrane</keyword>
<dbReference type="InterPro" id="IPR017896">
    <property type="entry name" value="4Fe4S_Fe-S-bd"/>
</dbReference>
<dbReference type="InterPro" id="IPR017900">
    <property type="entry name" value="4Fe4S_Fe_S_CS"/>
</dbReference>
<evidence type="ECO:0000256" key="1">
    <source>
        <dbReference type="ARBA" id="ARBA00004236"/>
    </source>
</evidence>
<dbReference type="Gene3D" id="3.30.70.20">
    <property type="match status" value="1"/>
</dbReference>
<evidence type="ECO:0000256" key="7">
    <source>
        <dbReference type="ARBA" id="ARBA00023004"/>
    </source>
</evidence>
<evidence type="ECO:0000256" key="8">
    <source>
        <dbReference type="ARBA" id="ARBA00023014"/>
    </source>
</evidence>
<comment type="subcellular location">
    <subcellularLocation>
        <location evidence="1">Cell membrane</location>
    </subcellularLocation>
</comment>
<name>A0A1X7ARI1_9GAMM</name>
<keyword evidence="7" id="KW-0408">Iron</keyword>
<sequence>MSDRNNDAEAPVQATGINRRGLLKFSAFGGLAGAATALAATTPMKAMASTSATEESNAHLFTEHDEFPVKVADDYQRYHQERTAFHYFYKTKGTPYMPLPPDESKPGFTVIDSALAGAGWDLCDRLNGMSSNTGYDVGLYNWDNPTYPQQYPFESKELAANVIKRAARTFGANLVGITRQDDRWDYASFYDAIKNETKTWDDFPFKPKTVIVMAIESDYEGQSTAPSATNDGIIGEGYARMSYVAYGMASFLRNLGYKAVASGNDLGMSVPYAMAAGIGEASRMGLLVTYNMGPRIRLMKVYTDLEFVEYDKPKTFGVRDFCERCKRCSDACPSKAISVADKPSLYPPADHDAATNAVGIEKWWTDSKKCLQYWNDSGTNCGTCVTACPYNKPDFWQHRMIEKMNSLMPGPLHTFMREMDIWFGFGDTFDEKAVAKFWDPAGRKYDGRG</sequence>
<feature type="domain" description="4Fe-4S ferredoxin-type" evidence="11">
    <location>
        <begin position="313"/>
        <end position="342"/>
    </location>
</feature>
<dbReference type="Pfam" id="PF13484">
    <property type="entry name" value="Fer4_16"/>
    <property type="match status" value="1"/>
</dbReference>
<evidence type="ECO:0000256" key="3">
    <source>
        <dbReference type="ARBA" id="ARBA00022485"/>
    </source>
</evidence>
<dbReference type="RefSeq" id="WP_087113286.1">
    <property type="nucleotide sequence ID" value="NZ_CBCSCN010000015.1"/>
</dbReference>
<evidence type="ECO:0000256" key="9">
    <source>
        <dbReference type="ARBA" id="ARBA00023136"/>
    </source>
</evidence>
<dbReference type="PROSITE" id="PS00198">
    <property type="entry name" value="4FE4S_FER_1"/>
    <property type="match status" value="1"/>
</dbReference>
<keyword evidence="12" id="KW-0378">Hydrolase</keyword>
<dbReference type="PANTHER" id="PTHR42827:SF1">
    <property type="entry name" value="IRON-SULFUR CLUSTER-BINDING PROTEIN"/>
    <property type="match status" value="1"/>
</dbReference>
<gene>
    <name evidence="12" type="primary">cprA_8</name>
    <name evidence="12" type="ORF">EHSB41UT_04662</name>
</gene>
<dbReference type="SUPFAM" id="SSF54862">
    <property type="entry name" value="4Fe-4S ferredoxins"/>
    <property type="match status" value="1"/>
</dbReference>
<evidence type="ECO:0000256" key="2">
    <source>
        <dbReference type="ARBA" id="ARBA00022475"/>
    </source>
</evidence>
<dbReference type="OrthoDB" id="9808559at2"/>
<dbReference type="PROSITE" id="PS51379">
    <property type="entry name" value="4FE4S_FER_2"/>
    <property type="match status" value="1"/>
</dbReference>
<dbReference type="InterPro" id="IPR006311">
    <property type="entry name" value="TAT_signal"/>
</dbReference>
<evidence type="ECO:0000256" key="4">
    <source>
        <dbReference type="ARBA" id="ARBA00022723"/>
    </source>
</evidence>
<dbReference type="GO" id="GO:0005886">
    <property type="term" value="C:plasma membrane"/>
    <property type="evidence" value="ECO:0007669"/>
    <property type="project" value="UniProtKB-SubCell"/>
</dbReference>
<keyword evidence="8" id="KW-0411">Iron-sulfur</keyword>
<protein>
    <submittedName>
        <fullName evidence="12">3-chloro-4-hydroxyphenylacetate reductive dehalogenase</fullName>
        <ecNumber evidence="12">3.8.1.-</ecNumber>
    </submittedName>
</protein>
<evidence type="ECO:0000259" key="11">
    <source>
        <dbReference type="PROSITE" id="PS51379"/>
    </source>
</evidence>
<reference evidence="12 13" key="1">
    <citation type="submission" date="2017-03" db="EMBL/GenBank/DDBJ databases">
        <authorList>
            <person name="Afonso C.L."/>
            <person name="Miller P.J."/>
            <person name="Scott M.A."/>
            <person name="Spackman E."/>
            <person name="Goraichik I."/>
            <person name="Dimitrov K.M."/>
            <person name="Suarez D.L."/>
            <person name="Swayne D.E."/>
        </authorList>
    </citation>
    <scope>NUCLEOTIDE SEQUENCE [LARGE SCALE GENOMIC DNA]</scope>
    <source>
        <strain evidence="12">SB41UT1</strain>
    </source>
</reference>
<dbReference type="InterPro" id="IPR012832">
    <property type="entry name" value="RDH"/>
</dbReference>
<dbReference type="PROSITE" id="PS51318">
    <property type="entry name" value="TAT"/>
    <property type="match status" value="1"/>
</dbReference>
<keyword evidence="9" id="KW-0472">Membrane</keyword>
<proteinExistence type="predicted"/>
<dbReference type="PANTHER" id="PTHR42827">
    <property type="entry name" value="IRON-SULFUR CLUSTER-BINDING PROTEIN-RELATED"/>
    <property type="match status" value="1"/>
</dbReference>
<organism evidence="12 13">
    <name type="scientific">Parendozoicomonas haliclonae</name>
    <dbReference type="NCBI Taxonomy" id="1960125"/>
    <lineage>
        <taxon>Bacteria</taxon>
        <taxon>Pseudomonadati</taxon>
        <taxon>Pseudomonadota</taxon>
        <taxon>Gammaproteobacteria</taxon>
        <taxon>Oceanospirillales</taxon>
        <taxon>Endozoicomonadaceae</taxon>
        <taxon>Parendozoicomonas</taxon>
    </lineage>
</organism>
<dbReference type="GO" id="GO:0016787">
    <property type="term" value="F:hydrolase activity"/>
    <property type="evidence" value="ECO:0007669"/>
    <property type="project" value="UniProtKB-KW"/>
</dbReference>
<keyword evidence="13" id="KW-1185">Reference proteome</keyword>
<dbReference type="NCBIfam" id="TIGR02486">
    <property type="entry name" value="RDH"/>
    <property type="match status" value="1"/>
</dbReference>
<dbReference type="GO" id="GO:0051539">
    <property type="term" value="F:4 iron, 4 sulfur cluster binding"/>
    <property type="evidence" value="ECO:0007669"/>
    <property type="project" value="UniProtKB-KW"/>
</dbReference>
<keyword evidence="6" id="KW-0677">Repeat</keyword>
<keyword evidence="5" id="KW-0732">Signal</keyword>
<accession>A0A1X7ARI1</accession>
<dbReference type="EMBL" id="FWPT01000017">
    <property type="protein sequence ID" value="SMA50845.1"/>
    <property type="molecule type" value="Genomic_DNA"/>
</dbReference>
<evidence type="ECO:0000256" key="6">
    <source>
        <dbReference type="ARBA" id="ARBA00022737"/>
    </source>
</evidence>
<comment type="cofactor">
    <cofactor evidence="10">
        <name>corrinoid</name>
        <dbReference type="ChEBI" id="CHEBI:33913"/>
    </cofactor>
</comment>
<evidence type="ECO:0000256" key="5">
    <source>
        <dbReference type="ARBA" id="ARBA00022729"/>
    </source>
</evidence>
<dbReference type="GO" id="GO:0046872">
    <property type="term" value="F:metal ion binding"/>
    <property type="evidence" value="ECO:0007669"/>
    <property type="project" value="UniProtKB-KW"/>
</dbReference>
<dbReference type="EC" id="3.8.1.-" evidence="12"/>
<keyword evidence="4" id="KW-0479">Metal-binding</keyword>